<evidence type="ECO:0000313" key="2">
    <source>
        <dbReference type="Proteomes" id="UP001056120"/>
    </source>
</evidence>
<evidence type="ECO:0000313" key="1">
    <source>
        <dbReference type="EMBL" id="KAI3675586.1"/>
    </source>
</evidence>
<comment type="caution">
    <text evidence="1">The sequence shown here is derived from an EMBL/GenBank/DDBJ whole genome shotgun (WGS) entry which is preliminary data.</text>
</comment>
<proteinExistence type="predicted"/>
<keyword evidence="2" id="KW-1185">Reference proteome</keyword>
<sequence>MVTKARSLSDVDEGVNFEVHSSFDLKMHALMGINASLLDPHGVLQNWDADSVDPEHGYLLFRITLVDHGTDTSVSYGAKFFAVVVDVSSFEFTPDE</sequence>
<protein>
    <submittedName>
        <fullName evidence="1">Uncharacterized protein</fullName>
    </submittedName>
</protein>
<organism evidence="1 2">
    <name type="scientific">Smallanthus sonchifolius</name>
    <dbReference type="NCBI Taxonomy" id="185202"/>
    <lineage>
        <taxon>Eukaryota</taxon>
        <taxon>Viridiplantae</taxon>
        <taxon>Streptophyta</taxon>
        <taxon>Embryophyta</taxon>
        <taxon>Tracheophyta</taxon>
        <taxon>Spermatophyta</taxon>
        <taxon>Magnoliopsida</taxon>
        <taxon>eudicotyledons</taxon>
        <taxon>Gunneridae</taxon>
        <taxon>Pentapetalae</taxon>
        <taxon>asterids</taxon>
        <taxon>campanulids</taxon>
        <taxon>Asterales</taxon>
        <taxon>Asteraceae</taxon>
        <taxon>Asteroideae</taxon>
        <taxon>Heliantheae alliance</taxon>
        <taxon>Millerieae</taxon>
        <taxon>Smallanthus</taxon>
    </lineage>
</organism>
<reference evidence="2" key="1">
    <citation type="journal article" date="2022" name="Mol. Ecol. Resour.">
        <title>The genomes of chicory, endive, great burdock and yacon provide insights into Asteraceae palaeo-polyploidization history and plant inulin production.</title>
        <authorList>
            <person name="Fan W."/>
            <person name="Wang S."/>
            <person name="Wang H."/>
            <person name="Wang A."/>
            <person name="Jiang F."/>
            <person name="Liu H."/>
            <person name="Zhao H."/>
            <person name="Xu D."/>
            <person name="Zhang Y."/>
        </authorList>
    </citation>
    <scope>NUCLEOTIDE SEQUENCE [LARGE SCALE GENOMIC DNA]</scope>
    <source>
        <strain evidence="2">cv. Yunnan</strain>
    </source>
</reference>
<accession>A0ACB8XW06</accession>
<dbReference type="Proteomes" id="UP001056120">
    <property type="component" value="Linkage Group LG29"/>
</dbReference>
<dbReference type="EMBL" id="CM042046">
    <property type="protein sequence ID" value="KAI3675586.1"/>
    <property type="molecule type" value="Genomic_DNA"/>
</dbReference>
<gene>
    <name evidence="1" type="ORF">L1987_85176</name>
</gene>
<name>A0ACB8XW06_9ASTR</name>
<reference evidence="1 2" key="2">
    <citation type="journal article" date="2022" name="Mol. Ecol. Resour.">
        <title>The genomes of chicory, endive, great burdock and yacon provide insights into Asteraceae paleo-polyploidization history and plant inulin production.</title>
        <authorList>
            <person name="Fan W."/>
            <person name="Wang S."/>
            <person name="Wang H."/>
            <person name="Wang A."/>
            <person name="Jiang F."/>
            <person name="Liu H."/>
            <person name="Zhao H."/>
            <person name="Xu D."/>
            <person name="Zhang Y."/>
        </authorList>
    </citation>
    <scope>NUCLEOTIDE SEQUENCE [LARGE SCALE GENOMIC DNA]</scope>
    <source>
        <strain evidence="2">cv. Yunnan</strain>
        <tissue evidence="1">Leaves</tissue>
    </source>
</reference>